<feature type="transmembrane region" description="Helical" evidence="5">
    <location>
        <begin position="270"/>
        <end position="293"/>
    </location>
</feature>
<dbReference type="PANTHER" id="PTHR43229:SF2">
    <property type="entry name" value="NODULATION PROTEIN J"/>
    <property type="match status" value="1"/>
</dbReference>
<dbReference type="GO" id="GO:0140359">
    <property type="term" value="F:ABC-type transporter activity"/>
    <property type="evidence" value="ECO:0007669"/>
    <property type="project" value="InterPro"/>
</dbReference>
<feature type="transmembrane region" description="Helical" evidence="5">
    <location>
        <begin position="65"/>
        <end position="83"/>
    </location>
</feature>
<name>A0A7L7KQ51_9MOLU</name>
<evidence type="ECO:0000256" key="4">
    <source>
        <dbReference type="ARBA" id="ARBA00023136"/>
    </source>
</evidence>
<evidence type="ECO:0000256" key="2">
    <source>
        <dbReference type="ARBA" id="ARBA00022692"/>
    </source>
</evidence>
<dbReference type="Proteomes" id="UP000514720">
    <property type="component" value="Chromosome"/>
</dbReference>
<comment type="subcellular location">
    <subcellularLocation>
        <location evidence="1">Membrane</location>
        <topology evidence="1">Multi-pass membrane protein</topology>
    </subcellularLocation>
</comment>
<dbReference type="GO" id="GO:0016020">
    <property type="term" value="C:membrane"/>
    <property type="evidence" value="ECO:0007669"/>
    <property type="project" value="UniProtKB-SubCell"/>
</dbReference>
<evidence type="ECO:0000256" key="5">
    <source>
        <dbReference type="SAM" id="Phobius"/>
    </source>
</evidence>
<evidence type="ECO:0000256" key="3">
    <source>
        <dbReference type="ARBA" id="ARBA00022989"/>
    </source>
</evidence>
<feature type="transmembrane region" description="Helical" evidence="5">
    <location>
        <begin position="117"/>
        <end position="142"/>
    </location>
</feature>
<protein>
    <submittedName>
        <fullName evidence="7">ABC transporter permease</fullName>
    </submittedName>
</protein>
<feature type="transmembrane region" description="Helical" evidence="5">
    <location>
        <begin position="184"/>
        <end position="205"/>
    </location>
</feature>
<sequence length="296" mass="32696">MSTIIYLTKRNMKLYWRDKSTVITSLTSSIIIIALFILFLGRLYINSLEDLVSEFNNTSTETIQALIFSWILAGIIVLNSINIPQTLLSRIILDKESKATNDFYVIPFKRRDLGLSYILSALIVGTTITYVSFLVGELYIFMISGSFFSLQTNLIVLAVTILSTASFSSLLFVIYLFVKSSSAVGGITAITSSVGGFLAGIYITIGSLSGVIKDIVSANPLAHATTMLRNILMQDQMATVFINVPNDIVQEFSDSLAINLYIGNLELSSIHYIISLLVVAVVSIIISYFKLLYDRI</sequence>
<feature type="transmembrane region" description="Helical" evidence="5">
    <location>
        <begin position="21"/>
        <end position="45"/>
    </location>
</feature>
<dbReference type="PANTHER" id="PTHR43229">
    <property type="entry name" value="NODULATION PROTEIN J"/>
    <property type="match status" value="1"/>
</dbReference>
<feature type="domain" description="ABC-2 type transporter transmembrane" evidence="6">
    <location>
        <begin position="4"/>
        <end position="232"/>
    </location>
</feature>
<reference evidence="7 8" key="1">
    <citation type="submission" date="2020-02" db="EMBL/GenBank/DDBJ databases">
        <authorList>
            <person name="Zheng R.K."/>
            <person name="Sun C.M."/>
        </authorList>
    </citation>
    <scope>NUCLEOTIDE SEQUENCE [LARGE SCALE GENOMIC DNA]</scope>
    <source>
        <strain evidence="8">zrk13</strain>
    </source>
</reference>
<accession>A0A7L7KQ51</accession>
<evidence type="ECO:0000259" key="6">
    <source>
        <dbReference type="Pfam" id="PF01061"/>
    </source>
</evidence>
<evidence type="ECO:0000256" key="1">
    <source>
        <dbReference type="ARBA" id="ARBA00004141"/>
    </source>
</evidence>
<dbReference type="AlphaFoldDB" id="A0A7L7KQ51"/>
<keyword evidence="2 5" id="KW-0812">Transmembrane</keyword>
<dbReference type="Pfam" id="PF01061">
    <property type="entry name" value="ABC2_membrane"/>
    <property type="match status" value="1"/>
</dbReference>
<keyword evidence="4 5" id="KW-0472">Membrane</keyword>
<feature type="transmembrane region" description="Helical" evidence="5">
    <location>
        <begin position="154"/>
        <end position="177"/>
    </location>
</feature>
<dbReference type="InterPro" id="IPR051784">
    <property type="entry name" value="Nod_factor_ABC_transporter"/>
</dbReference>
<evidence type="ECO:0000313" key="7">
    <source>
        <dbReference type="EMBL" id="QMS84705.1"/>
    </source>
</evidence>
<dbReference type="KEGG" id="xcl:G4Z02_02700"/>
<dbReference type="RefSeq" id="WP_258878324.1">
    <property type="nucleotide sequence ID" value="NZ_CP048914.1"/>
</dbReference>
<dbReference type="EMBL" id="CP048914">
    <property type="protein sequence ID" value="QMS84705.1"/>
    <property type="molecule type" value="Genomic_DNA"/>
</dbReference>
<dbReference type="InterPro" id="IPR013525">
    <property type="entry name" value="ABC2_TM"/>
</dbReference>
<organism evidence="7 8">
    <name type="scientific">Candidatus Xianfuyuplasma coldseepsis</name>
    <dbReference type="NCBI Taxonomy" id="2782163"/>
    <lineage>
        <taxon>Bacteria</taxon>
        <taxon>Bacillati</taxon>
        <taxon>Mycoplasmatota</taxon>
        <taxon>Mollicutes</taxon>
        <taxon>Candidatus Izemoplasmatales</taxon>
        <taxon>Candidatus Izemoplasmataceae</taxon>
        <taxon>Candidatus Xianfuyuplasma</taxon>
    </lineage>
</organism>
<keyword evidence="8" id="KW-1185">Reference proteome</keyword>
<gene>
    <name evidence="7" type="ORF">G4Z02_02700</name>
</gene>
<evidence type="ECO:0000313" key="8">
    <source>
        <dbReference type="Proteomes" id="UP000514720"/>
    </source>
</evidence>
<proteinExistence type="predicted"/>
<keyword evidence="3 5" id="KW-1133">Transmembrane helix</keyword>